<keyword evidence="4" id="KW-1185">Reference proteome</keyword>
<dbReference type="PANTHER" id="PTHR48083:SF19">
    <property type="entry name" value="FLAVIN-DEPENDENT MONOOXYGENASE, OXYGENASE SUBUNIT HSAA"/>
    <property type="match status" value="1"/>
</dbReference>
<dbReference type="Gene3D" id="1.10.540.10">
    <property type="entry name" value="Acyl-CoA dehydrogenase/oxidase, N-terminal domain"/>
    <property type="match status" value="1"/>
</dbReference>
<sequence>MTTALSSAALDSLADQAGRAAGAAHEHRRLPAELAEAVSASGFTRHFVPERWGGEEGTFTEFARAGAGLAEECASTAWCAALYAAHGRLAAYLPEDGQRDLWGRSPDVRIAAAVMPPAGRAVAEGDGWSLSGEWAFASGIDHAHWVLLAGRTGAGEERTVRVFAVPRHEFEVLDTWDSTGLRGTGSNTVRVKDVLVPSHRSLTLVELAHIDPDRARCHRVPYLSVAGIQFLAPALGAARRARQAWIGDMSARCRADGRPAHTTATAQQVLTRASAEIHAAELLLGEAARRADEDPVTPSAVAENVRDFSVAAELCGAAVGRLVRAAGARALTGSSPLYRAWQDVCVATGHASLGFEAASSHYAQAVLPAAGTEA</sequence>
<protein>
    <submittedName>
        <fullName evidence="3">Oxidoreductase</fullName>
    </submittedName>
</protein>
<dbReference type="EMBL" id="JBHTGL010000008">
    <property type="protein sequence ID" value="MFD0626760.1"/>
    <property type="molecule type" value="Genomic_DNA"/>
</dbReference>
<dbReference type="SUPFAM" id="SSF56645">
    <property type="entry name" value="Acyl-CoA dehydrogenase NM domain-like"/>
    <property type="match status" value="1"/>
</dbReference>
<organism evidence="3 4">
    <name type="scientific">Streptomyces sanglieri</name>
    <dbReference type="NCBI Taxonomy" id="193460"/>
    <lineage>
        <taxon>Bacteria</taxon>
        <taxon>Bacillati</taxon>
        <taxon>Actinomycetota</taxon>
        <taxon>Actinomycetes</taxon>
        <taxon>Kitasatosporales</taxon>
        <taxon>Streptomycetaceae</taxon>
        <taxon>Streptomyces</taxon>
    </lineage>
</organism>
<evidence type="ECO:0000256" key="1">
    <source>
        <dbReference type="ARBA" id="ARBA00023002"/>
    </source>
</evidence>
<dbReference type="Gene3D" id="2.40.110.10">
    <property type="entry name" value="Butyryl-CoA Dehydrogenase, subunit A, domain 2"/>
    <property type="match status" value="1"/>
</dbReference>
<evidence type="ECO:0000313" key="4">
    <source>
        <dbReference type="Proteomes" id="UP001596915"/>
    </source>
</evidence>
<dbReference type="InterPro" id="IPR046373">
    <property type="entry name" value="Acyl-CoA_Oxase/DH_mid-dom_sf"/>
</dbReference>
<dbReference type="Proteomes" id="UP001596915">
    <property type="component" value="Unassembled WGS sequence"/>
</dbReference>
<keyword evidence="1" id="KW-0560">Oxidoreductase</keyword>
<dbReference type="InterPro" id="IPR013107">
    <property type="entry name" value="Acyl-CoA_DH_C"/>
</dbReference>
<dbReference type="PIRSF" id="PIRSF016578">
    <property type="entry name" value="HsaA"/>
    <property type="match status" value="1"/>
</dbReference>
<evidence type="ECO:0000313" key="3">
    <source>
        <dbReference type="EMBL" id="MFD0626760.1"/>
    </source>
</evidence>
<proteinExistence type="predicted"/>
<dbReference type="PANTHER" id="PTHR48083">
    <property type="entry name" value="MEDIUM-CHAIN SPECIFIC ACYL-COA DEHYDROGENASE, MITOCHONDRIAL-RELATED"/>
    <property type="match status" value="1"/>
</dbReference>
<feature type="domain" description="Acyl-CoA dehydrogenase C-terminal" evidence="2">
    <location>
        <begin position="231"/>
        <end position="353"/>
    </location>
</feature>
<dbReference type="InterPro" id="IPR037069">
    <property type="entry name" value="AcylCoA_DH/ox_N_sf"/>
</dbReference>
<dbReference type="InterPro" id="IPR050741">
    <property type="entry name" value="Acyl-CoA_dehydrogenase"/>
</dbReference>
<accession>A0ABW2X3K3</accession>
<dbReference type="Gene3D" id="1.20.140.10">
    <property type="entry name" value="Butyryl-CoA Dehydrogenase, subunit A, domain 3"/>
    <property type="match status" value="1"/>
</dbReference>
<gene>
    <name evidence="3" type="ORF">ACFQ2K_32750</name>
</gene>
<dbReference type="Pfam" id="PF08028">
    <property type="entry name" value="Acyl-CoA_dh_2"/>
    <property type="match status" value="1"/>
</dbReference>
<dbReference type="InterPro" id="IPR036250">
    <property type="entry name" value="AcylCo_DH-like_C"/>
</dbReference>
<dbReference type="InterPro" id="IPR009100">
    <property type="entry name" value="AcylCoA_DH/oxidase_NM_dom_sf"/>
</dbReference>
<dbReference type="SUPFAM" id="SSF47203">
    <property type="entry name" value="Acyl-CoA dehydrogenase C-terminal domain-like"/>
    <property type="match status" value="1"/>
</dbReference>
<comment type="caution">
    <text evidence="3">The sequence shown here is derived from an EMBL/GenBank/DDBJ whole genome shotgun (WGS) entry which is preliminary data.</text>
</comment>
<name>A0ABW2X3K3_9ACTN</name>
<reference evidence="4" key="1">
    <citation type="journal article" date="2019" name="Int. J. Syst. Evol. Microbiol.">
        <title>The Global Catalogue of Microorganisms (GCM) 10K type strain sequencing project: providing services to taxonomists for standard genome sequencing and annotation.</title>
        <authorList>
            <consortium name="The Broad Institute Genomics Platform"/>
            <consortium name="The Broad Institute Genome Sequencing Center for Infectious Disease"/>
            <person name="Wu L."/>
            <person name="Ma J."/>
        </authorList>
    </citation>
    <scope>NUCLEOTIDE SEQUENCE [LARGE SCALE GENOMIC DNA]</scope>
    <source>
        <strain evidence="4">JCM 12607</strain>
    </source>
</reference>
<evidence type="ECO:0000259" key="2">
    <source>
        <dbReference type="Pfam" id="PF08028"/>
    </source>
</evidence>